<dbReference type="GO" id="GO:0005886">
    <property type="term" value="C:plasma membrane"/>
    <property type="evidence" value="ECO:0007669"/>
    <property type="project" value="TreeGrafter"/>
</dbReference>
<dbReference type="InterPro" id="IPR024079">
    <property type="entry name" value="MetalloPept_cat_dom_sf"/>
</dbReference>
<evidence type="ECO:0000313" key="3">
    <source>
        <dbReference type="Proteomes" id="UP000095287"/>
    </source>
</evidence>
<feature type="signal peptide" evidence="1">
    <location>
        <begin position="1"/>
        <end position="15"/>
    </location>
</feature>
<dbReference type="InterPro" id="IPR018497">
    <property type="entry name" value="Peptidase_M13_C"/>
</dbReference>
<sequence length="605" mass="70082">MKSVIFLLLVAGICAVNLSNGNLNLWDKIPGLQLQPCEDFSHAVCDNKTSIAAELPRKYQEQVDRAFKDFQPDSVTQELYKAIEGFKGMEHCSSGSETSPDRPDFGEFVVYGLTEVSAKVHPDSRIIEVRMNNESATPSSGSPRRYGSATIRMPFNYLRHKKLKNLVSGYLKTIDFQRRFNVMDFDVVYEKDVVAYIESTRSFKSSFRMDTRTLNAHQDNSTGNFSIGSLQNNRFLGVYTNLLMASVLLKVDPNLVHNRNLVRKVRGITEDVLKEIELHFDEIEWMSQRSKEKLKRLHTIDDFFFGPSEAFLNETMVGKALNFYQDFFKKQALFKSEDMRRFKLPGGCELGYYYAMSRVADQAFQLYHEVDFGHSRFYSFFVYNAINQDTKLYLGMPFIYGYDRDIPMDYIYGTIGYIIGHEIFHSYGVEQILTDDVHDVLNSNTYQEAVKCIEDYYSSFVGPKGLKPNGTFKAHEGFSDLQSARVITKLVKRRYEKLIRGNNSAWPKILLKNQKATVDNALRMAFVGMTEFYCERYLSERNDDNKQLNNIKNDSHPRYTVRANAIVRQVAEFSDVFRCRPDEQLYHIPEKACDAFPTRQKFRWQ</sequence>
<dbReference type="WBParaSite" id="L893_g6405.t1">
    <property type="protein sequence ID" value="L893_g6405.t1"/>
    <property type="gene ID" value="L893_g6405"/>
</dbReference>
<organism evidence="3 4">
    <name type="scientific">Steinernema glaseri</name>
    <dbReference type="NCBI Taxonomy" id="37863"/>
    <lineage>
        <taxon>Eukaryota</taxon>
        <taxon>Metazoa</taxon>
        <taxon>Ecdysozoa</taxon>
        <taxon>Nematoda</taxon>
        <taxon>Chromadorea</taxon>
        <taxon>Rhabditida</taxon>
        <taxon>Tylenchina</taxon>
        <taxon>Panagrolaimomorpha</taxon>
        <taxon>Strongyloidoidea</taxon>
        <taxon>Steinernematidae</taxon>
        <taxon>Steinernema</taxon>
    </lineage>
</organism>
<dbReference type="AlphaFoldDB" id="A0A1I8AJL1"/>
<name>A0A1I8AJL1_9BILA</name>
<dbReference type="PANTHER" id="PTHR11733:SF208">
    <property type="entry name" value="PEPTIDASE M13 C-TERMINAL DOMAIN-CONTAINING PROTEIN"/>
    <property type="match status" value="1"/>
</dbReference>
<keyword evidence="1" id="KW-0732">Signal</keyword>
<keyword evidence="3" id="KW-1185">Reference proteome</keyword>
<dbReference type="Proteomes" id="UP000095287">
    <property type="component" value="Unplaced"/>
</dbReference>
<dbReference type="Gene3D" id="3.40.390.10">
    <property type="entry name" value="Collagenase (Catalytic Domain)"/>
    <property type="match status" value="1"/>
</dbReference>
<dbReference type="GO" id="GO:0004222">
    <property type="term" value="F:metalloendopeptidase activity"/>
    <property type="evidence" value="ECO:0007669"/>
    <property type="project" value="InterPro"/>
</dbReference>
<proteinExistence type="predicted"/>
<evidence type="ECO:0000256" key="1">
    <source>
        <dbReference type="SAM" id="SignalP"/>
    </source>
</evidence>
<dbReference type="GO" id="GO:0016485">
    <property type="term" value="P:protein processing"/>
    <property type="evidence" value="ECO:0007669"/>
    <property type="project" value="TreeGrafter"/>
</dbReference>
<feature type="domain" description="Peptidase M13 C-terminal" evidence="2">
    <location>
        <begin position="402"/>
        <end position="593"/>
    </location>
</feature>
<reference evidence="4" key="1">
    <citation type="submission" date="2016-11" db="UniProtKB">
        <authorList>
            <consortium name="WormBaseParasite"/>
        </authorList>
    </citation>
    <scope>IDENTIFICATION</scope>
</reference>
<dbReference type="InterPro" id="IPR000718">
    <property type="entry name" value="Peptidase_M13"/>
</dbReference>
<dbReference type="Pfam" id="PF01431">
    <property type="entry name" value="Peptidase_M13"/>
    <property type="match status" value="1"/>
</dbReference>
<evidence type="ECO:0000313" key="4">
    <source>
        <dbReference type="WBParaSite" id="L893_g6405.t1"/>
    </source>
</evidence>
<dbReference type="PROSITE" id="PS51885">
    <property type="entry name" value="NEPRILYSIN"/>
    <property type="match status" value="1"/>
</dbReference>
<feature type="chain" id="PRO_5013040313" evidence="1">
    <location>
        <begin position="16"/>
        <end position="605"/>
    </location>
</feature>
<dbReference type="SUPFAM" id="SSF55486">
    <property type="entry name" value="Metalloproteases ('zincins'), catalytic domain"/>
    <property type="match status" value="1"/>
</dbReference>
<protein>
    <submittedName>
        <fullName evidence="4">Peptidase_M13 domain-containing protein</fullName>
    </submittedName>
</protein>
<accession>A0A1I8AJL1</accession>
<dbReference type="PANTHER" id="PTHR11733">
    <property type="entry name" value="ZINC METALLOPROTEASE FAMILY M13 NEPRILYSIN-RELATED"/>
    <property type="match status" value="1"/>
</dbReference>
<evidence type="ECO:0000259" key="2">
    <source>
        <dbReference type="Pfam" id="PF01431"/>
    </source>
</evidence>